<comment type="catalytic activity">
    <reaction evidence="7 8">
        <text>C-terminal L-cysteinyl-[HypE protein] + carbamoyl phosphate + ATP + H2O = C-terminal S-carboxamide-L-cysteinyl-[HypE protein] + AMP + phosphate + diphosphate + H(+)</text>
        <dbReference type="Rhea" id="RHEA:55636"/>
        <dbReference type="Rhea" id="RHEA-COMP:14247"/>
        <dbReference type="Rhea" id="RHEA-COMP:14392"/>
        <dbReference type="ChEBI" id="CHEBI:15377"/>
        <dbReference type="ChEBI" id="CHEBI:15378"/>
        <dbReference type="ChEBI" id="CHEBI:30616"/>
        <dbReference type="ChEBI" id="CHEBI:33019"/>
        <dbReference type="ChEBI" id="CHEBI:43474"/>
        <dbReference type="ChEBI" id="CHEBI:58228"/>
        <dbReference type="ChEBI" id="CHEBI:76913"/>
        <dbReference type="ChEBI" id="CHEBI:139126"/>
        <dbReference type="ChEBI" id="CHEBI:456215"/>
    </reaction>
</comment>
<dbReference type="InterPro" id="IPR004421">
    <property type="entry name" value="Carbamoyltransferase_HypF"/>
</dbReference>
<dbReference type="GO" id="GO:0008270">
    <property type="term" value="F:zinc ion binding"/>
    <property type="evidence" value="ECO:0007669"/>
    <property type="project" value="UniProtKB-KW"/>
</dbReference>
<dbReference type="InterPro" id="IPR041440">
    <property type="entry name" value="HypF_C"/>
</dbReference>
<accession>A0A6N8EAU0</accession>
<dbReference type="EMBL" id="WNKT01000008">
    <property type="protein sequence ID" value="MTW20651.1"/>
    <property type="molecule type" value="Genomic_DNA"/>
</dbReference>
<evidence type="ECO:0000256" key="3">
    <source>
        <dbReference type="ARBA" id="ARBA00022598"/>
    </source>
</evidence>
<dbReference type="Proteomes" id="UP000434044">
    <property type="component" value="Unassembled WGS sequence"/>
</dbReference>
<dbReference type="Pfam" id="PF22521">
    <property type="entry name" value="HypF_C_2"/>
    <property type="match status" value="1"/>
</dbReference>
<keyword evidence="9" id="KW-0378">Hydrolase</keyword>
<proteinExistence type="inferred from homology"/>
<feature type="active site" evidence="9">
    <location>
        <position position="18"/>
    </location>
</feature>
<dbReference type="Gene3D" id="3.30.420.360">
    <property type="match status" value="1"/>
</dbReference>
<dbReference type="Gene3D" id="3.30.420.40">
    <property type="match status" value="1"/>
</dbReference>
<feature type="domain" description="Acylphosphatase-like" evidence="10">
    <location>
        <begin position="3"/>
        <end position="94"/>
    </location>
</feature>
<dbReference type="GO" id="GO:0003725">
    <property type="term" value="F:double-stranded RNA binding"/>
    <property type="evidence" value="ECO:0007669"/>
    <property type="project" value="InterPro"/>
</dbReference>
<dbReference type="Pfam" id="PF01300">
    <property type="entry name" value="Sua5_yciO_yrdC"/>
    <property type="match status" value="1"/>
</dbReference>
<dbReference type="PIRSF" id="PIRSF006256">
    <property type="entry name" value="CMPcnvr_hdrg_mat"/>
    <property type="match status" value="1"/>
</dbReference>
<dbReference type="PROSITE" id="PS51160">
    <property type="entry name" value="ACYLPHOSPHATASE_3"/>
    <property type="match status" value="1"/>
</dbReference>
<dbReference type="SUPFAM" id="SSF55821">
    <property type="entry name" value="YrdC/RibB"/>
    <property type="match status" value="1"/>
</dbReference>
<dbReference type="Gene3D" id="3.90.870.50">
    <property type="match status" value="1"/>
</dbReference>
<dbReference type="PANTHER" id="PTHR42959">
    <property type="entry name" value="CARBAMOYLTRANSFERASE"/>
    <property type="match status" value="1"/>
</dbReference>
<reference evidence="12 13" key="1">
    <citation type="submission" date="2019-11" db="EMBL/GenBank/DDBJ databases">
        <title>Whole-genome sequence of the anaerobic purple sulfur bacterium Allochromatium palmeri DSM 15591.</title>
        <authorList>
            <person name="Kyndt J.A."/>
            <person name="Meyer T.E."/>
        </authorList>
    </citation>
    <scope>NUCLEOTIDE SEQUENCE [LARGE SCALE GENOMIC DNA]</scope>
    <source>
        <strain evidence="12 13">DSM 15591</strain>
    </source>
</reference>
<dbReference type="InterPro" id="IPR017945">
    <property type="entry name" value="DHBP_synth_RibB-like_a/b_dom"/>
</dbReference>
<gene>
    <name evidence="12" type="primary">hypF</name>
    <name evidence="12" type="ORF">GJ668_06010</name>
</gene>
<keyword evidence="12" id="KW-0808">Transferase</keyword>
<evidence type="ECO:0000259" key="10">
    <source>
        <dbReference type="PROSITE" id="PS51160"/>
    </source>
</evidence>
<dbReference type="GO" id="GO:0016743">
    <property type="term" value="F:carboxyl- or carbamoyltransferase activity"/>
    <property type="evidence" value="ECO:0007669"/>
    <property type="project" value="UniProtKB-UniRule"/>
</dbReference>
<evidence type="ECO:0000256" key="6">
    <source>
        <dbReference type="ARBA" id="ARBA00022833"/>
    </source>
</evidence>
<comment type="caution">
    <text evidence="12">The sequence shown here is derived from an EMBL/GenBank/DDBJ whole genome shotgun (WGS) entry which is preliminary data.</text>
</comment>
<comment type="similarity">
    <text evidence="2 8">Belongs to the carbamoyltransferase HypF family.</text>
</comment>
<keyword evidence="3" id="KW-0436">Ligase</keyword>
<protein>
    <recommendedName>
        <fullName evidence="8">Carbamoyltransferase HypF</fullName>
        <ecNumber evidence="8">6.2.-.-</ecNumber>
    </recommendedName>
</protein>
<dbReference type="InterPro" id="IPR006070">
    <property type="entry name" value="Sua5-like_dom"/>
</dbReference>
<dbReference type="Gene3D" id="3.30.110.120">
    <property type="match status" value="1"/>
</dbReference>
<evidence type="ECO:0000256" key="4">
    <source>
        <dbReference type="ARBA" id="ARBA00022723"/>
    </source>
</evidence>
<dbReference type="GO" id="GO:0003998">
    <property type="term" value="F:acylphosphatase activity"/>
    <property type="evidence" value="ECO:0007669"/>
    <property type="project" value="UniProtKB-EC"/>
</dbReference>
<dbReference type="GO" id="GO:0051604">
    <property type="term" value="P:protein maturation"/>
    <property type="evidence" value="ECO:0007669"/>
    <property type="project" value="TreeGrafter"/>
</dbReference>
<dbReference type="NCBIfam" id="TIGR00143">
    <property type="entry name" value="hypF"/>
    <property type="match status" value="1"/>
</dbReference>
<keyword evidence="6" id="KW-0862">Zinc</keyword>
<dbReference type="InterPro" id="IPR051060">
    <property type="entry name" value="Carbamoyltrans_HypF-like"/>
</dbReference>
<evidence type="ECO:0000256" key="1">
    <source>
        <dbReference type="ARBA" id="ARBA00004711"/>
    </source>
</evidence>
<dbReference type="PROSITE" id="PS51163">
    <property type="entry name" value="YRDC"/>
    <property type="match status" value="1"/>
</dbReference>
<comment type="function">
    <text evidence="8">Involved in the maturation of [NiFe] hydrogenases. Along with HypE, it catalyzes the synthesis of the CN ligands of the active site iron of [NiFe]-hydrogenases. HypF functions as a carbamoyl transferase using carbamoylphosphate as a substrate and transferring the carboxamido moiety in an ATP-dependent reaction to the thiolate of the C-terminal cysteine of HypE yielding a protein-S-carboxamide.</text>
</comment>
<evidence type="ECO:0000256" key="2">
    <source>
        <dbReference type="ARBA" id="ARBA00008097"/>
    </source>
</evidence>
<dbReference type="EC" id="6.2.-.-" evidence="8"/>
<dbReference type="PANTHER" id="PTHR42959:SF1">
    <property type="entry name" value="CARBAMOYLTRANSFERASE HYPF"/>
    <property type="match status" value="1"/>
</dbReference>
<organism evidence="12 13">
    <name type="scientific">Allochromatium palmeri</name>
    <dbReference type="NCBI Taxonomy" id="231048"/>
    <lineage>
        <taxon>Bacteria</taxon>
        <taxon>Pseudomonadati</taxon>
        <taxon>Pseudomonadota</taxon>
        <taxon>Gammaproteobacteria</taxon>
        <taxon>Chromatiales</taxon>
        <taxon>Chromatiaceae</taxon>
        <taxon>Allochromatium</taxon>
    </lineage>
</organism>
<feature type="active site" evidence="9">
    <location>
        <position position="36"/>
    </location>
</feature>
<dbReference type="InterPro" id="IPR055128">
    <property type="entry name" value="HypF_C_2"/>
</dbReference>
<comment type="catalytic activity">
    <reaction evidence="9">
        <text>an acyl phosphate + H2O = a carboxylate + phosphate + H(+)</text>
        <dbReference type="Rhea" id="RHEA:14965"/>
        <dbReference type="ChEBI" id="CHEBI:15377"/>
        <dbReference type="ChEBI" id="CHEBI:15378"/>
        <dbReference type="ChEBI" id="CHEBI:29067"/>
        <dbReference type="ChEBI" id="CHEBI:43474"/>
        <dbReference type="ChEBI" id="CHEBI:59918"/>
        <dbReference type="EC" id="3.6.1.7"/>
    </reaction>
</comment>
<evidence type="ECO:0000256" key="7">
    <source>
        <dbReference type="ARBA" id="ARBA00048220"/>
    </source>
</evidence>
<keyword evidence="13" id="KW-1185">Reference proteome</keyword>
<dbReference type="SUPFAM" id="SSF54975">
    <property type="entry name" value="Acylphosphatase/BLUF domain-like"/>
    <property type="match status" value="1"/>
</dbReference>
<dbReference type="InterPro" id="IPR011125">
    <property type="entry name" value="Znf_HypF"/>
</dbReference>
<dbReference type="UniPathway" id="UPA00335"/>
<evidence type="ECO:0000256" key="8">
    <source>
        <dbReference type="PIRNR" id="PIRNR006256"/>
    </source>
</evidence>
<evidence type="ECO:0000313" key="12">
    <source>
        <dbReference type="EMBL" id="MTW20651.1"/>
    </source>
</evidence>
<evidence type="ECO:0000259" key="11">
    <source>
        <dbReference type="PROSITE" id="PS51163"/>
    </source>
</evidence>
<dbReference type="InterPro" id="IPR001792">
    <property type="entry name" value="Acylphosphatase-like_dom"/>
</dbReference>
<dbReference type="InterPro" id="IPR036046">
    <property type="entry name" value="Acylphosphatase-like_dom_sf"/>
</dbReference>
<comment type="pathway">
    <text evidence="1 8">Protein modification; [NiFe] hydrogenase maturation.</text>
</comment>
<evidence type="ECO:0000256" key="9">
    <source>
        <dbReference type="PROSITE-ProRule" id="PRU00520"/>
    </source>
</evidence>
<evidence type="ECO:0000256" key="5">
    <source>
        <dbReference type="ARBA" id="ARBA00022771"/>
    </source>
</evidence>
<evidence type="ECO:0000313" key="13">
    <source>
        <dbReference type="Proteomes" id="UP000434044"/>
    </source>
</evidence>
<dbReference type="AlphaFoldDB" id="A0A6N8EAU0"/>
<feature type="domain" description="YrdC-like" evidence="11">
    <location>
        <begin position="208"/>
        <end position="393"/>
    </location>
</feature>
<keyword evidence="4" id="KW-0479">Metal-binding</keyword>
<dbReference type="OrthoDB" id="9808093at2"/>
<sequence>MNAERLRVRGLVQGVGFRPTVWRLAHELGLVGDVRNDGEGVLIRLQPGDPTDTNAIDRFCIRLQAECPPLARIDAIERTPLDGRLDTTTFAILSSDNSDVHTGIVADAATCPACLAEIRDPANRRYRYPFTNCTHCGPRLSIVRGIPYDRARTSMAAFPMCARCRAEYENPADRRFHAQPNACPDCGPRVWLVAAEGLEIEPADLDAPDAIAAASRLLAEGRILAIKGIGGFHLACDATNAAAVATLRQRKQRFAKPFALMARDLDAIRCWAHLSGLEAEWLASPAAPILLLERHYDADLAPGIAPGQSTLGFMLPYSPLHHLLLADWDRPLVMTSGNLSDEPQCIDNTDAHARLADLADYQLLHDRDIVNRVDDSVWRVMDGQPRPLRRARGYAPAPIRLPPGFESTAPILALGGELKNSLCLIRDGEAILSQHLGDLEDARTAREYRATLALYGDLFQHRPEILAIDRHPDYHSTHLGRDWAEREGLRLIEVQHHHAHLASVLADNDWPLEGGAVLGILLDGLGLGEDGTLWGGEFLLGDYRRVQRLAHLRPAAMPGGVQAIREPWRNLLARLEDAGGWEHWRARYPELDIVRRLETKPLGLVRGLITQGLNAPRSSSAGRLFDAVAAALGVGGERLSYEGQAAIELEALASRVRMAAGELDQTGADASGYGFALERSAQPWCLDPAPLWEALFADLARDVTPERIAARFHHGFAAAIVDTGTRLAQDFAVETLALSGGVFQNRRLLESVAAGVRGAGFKVLVHRRLPANDGGLALGQGCIAAARAGVAVRPEPNRASSA</sequence>
<dbReference type="Pfam" id="PF00708">
    <property type="entry name" value="Acylphosphatase"/>
    <property type="match status" value="1"/>
</dbReference>
<name>A0A6N8EAU0_9GAMM</name>
<dbReference type="Pfam" id="PF17788">
    <property type="entry name" value="HypF_C"/>
    <property type="match status" value="1"/>
</dbReference>
<dbReference type="GO" id="GO:0016874">
    <property type="term" value="F:ligase activity"/>
    <property type="evidence" value="ECO:0007669"/>
    <property type="project" value="UniProtKB-UniRule"/>
</dbReference>
<dbReference type="RefSeq" id="WP_155449240.1">
    <property type="nucleotide sequence ID" value="NZ_WNKT01000008.1"/>
</dbReference>
<keyword evidence="5" id="KW-0863">Zinc-finger</keyword>
<dbReference type="PROSITE" id="PS00150">
    <property type="entry name" value="ACYLPHOSPHATASE_1"/>
    <property type="match status" value="1"/>
</dbReference>
<dbReference type="InterPro" id="IPR017968">
    <property type="entry name" value="Acylphosphatase_CS"/>
</dbReference>
<dbReference type="Pfam" id="PF07503">
    <property type="entry name" value="zf-HYPF"/>
    <property type="match status" value="2"/>
</dbReference>